<dbReference type="PANTHER" id="PTHR47843">
    <property type="entry name" value="BTB DOMAIN-CONTAINING PROTEIN-RELATED"/>
    <property type="match status" value="1"/>
</dbReference>
<dbReference type="InterPro" id="IPR000210">
    <property type="entry name" value="BTB/POZ_dom"/>
</dbReference>
<evidence type="ECO:0000313" key="4">
    <source>
        <dbReference type="Proteomes" id="UP000007322"/>
    </source>
</evidence>
<name>G2Q1K6_THET4</name>
<feature type="domain" description="BTB" evidence="2">
    <location>
        <begin position="18"/>
        <end position="85"/>
    </location>
</feature>
<dbReference type="PROSITE" id="PS50097">
    <property type="entry name" value="BTB"/>
    <property type="match status" value="1"/>
</dbReference>
<dbReference type="AlphaFoldDB" id="G2Q1K6"/>
<sequence>MARNFDFLAQLLDSGDFSDLAFCCRGEAFKVHKAVVCTQSAPIKAAVLGGFKEGETGSINMDHFHPSIVRRLVQFLYTGKYDDLEDNSVSSTRNGRTETAGTQECSDPPPLASPMPKADAIPVLLGHIRMNSIGDYYQVENLVFLANGKIDQLLRDHSKDSSLVESLPAAIEEAVQSTGDKKLLKVLAVAVADNISALVDMDTFRNLSALSDFAFHVIQDCAQKPRALTTELRAAQRELDGSKAQIEVFKDHEERFLRLLNLLNNTSQCRHCRTEFSCIIDAEGYILRCARCSTRHY</sequence>
<dbReference type="InParanoid" id="G2Q1K6"/>
<dbReference type="GeneID" id="11505936"/>
<organism evidence="3 4">
    <name type="scientific">Thermothelomyces thermophilus (strain ATCC 42464 / BCRC 31852 / DSM 1799)</name>
    <name type="common">Sporotrichum thermophile</name>
    <dbReference type="NCBI Taxonomy" id="573729"/>
    <lineage>
        <taxon>Eukaryota</taxon>
        <taxon>Fungi</taxon>
        <taxon>Dikarya</taxon>
        <taxon>Ascomycota</taxon>
        <taxon>Pezizomycotina</taxon>
        <taxon>Sordariomycetes</taxon>
        <taxon>Sordariomycetidae</taxon>
        <taxon>Sordariales</taxon>
        <taxon>Chaetomiaceae</taxon>
        <taxon>Thermothelomyces</taxon>
    </lineage>
</organism>
<dbReference type="RefSeq" id="XP_003660242.1">
    <property type="nucleotide sequence ID" value="XM_003660194.1"/>
</dbReference>
<protein>
    <recommendedName>
        <fullName evidence="2">BTB domain-containing protein</fullName>
    </recommendedName>
</protein>
<accession>G2Q1K6</accession>
<dbReference type="Gene3D" id="3.30.710.10">
    <property type="entry name" value="Potassium Channel Kv1.1, Chain A"/>
    <property type="match status" value="1"/>
</dbReference>
<dbReference type="KEGG" id="mtm:MYCTH_39658"/>
<dbReference type="Proteomes" id="UP000007322">
    <property type="component" value="Chromosome 1"/>
</dbReference>
<dbReference type="eggNOG" id="KOG1987">
    <property type="taxonomic scope" value="Eukaryota"/>
</dbReference>
<gene>
    <name evidence="3" type="ORF">MYCTH_39658</name>
</gene>
<dbReference type="SMART" id="SM00225">
    <property type="entry name" value="BTB"/>
    <property type="match status" value="1"/>
</dbReference>
<dbReference type="OMA" id="HQVIVCP"/>
<reference evidence="3 4" key="1">
    <citation type="journal article" date="2011" name="Nat. Biotechnol.">
        <title>Comparative genomic analysis of the thermophilic biomass-degrading fungi Myceliophthora thermophila and Thielavia terrestris.</title>
        <authorList>
            <person name="Berka R.M."/>
            <person name="Grigoriev I.V."/>
            <person name="Otillar R."/>
            <person name="Salamov A."/>
            <person name="Grimwood J."/>
            <person name="Reid I."/>
            <person name="Ishmael N."/>
            <person name="John T."/>
            <person name="Darmond C."/>
            <person name="Moisan M.-C."/>
            <person name="Henrissat B."/>
            <person name="Coutinho P.M."/>
            <person name="Lombard V."/>
            <person name="Natvig D.O."/>
            <person name="Lindquist E."/>
            <person name="Schmutz J."/>
            <person name="Lucas S."/>
            <person name="Harris P."/>
            <person name="Powlowski J."/>
            <person name="Bellemare A."/>
            <person name="Taylor D."/>
            <person name="Butler G."/>
            <person name="de Vries R.P."/>
            <person name="Allijn I.E."/>
            <person name="van den Brink J."/>
            <person name="Ushinsky S."/>
            <person name="Storms R."/>
            <person name="Powell A.J."/>
            <person name="Paulsen I.T."/>
            <person name="Elbourne L.D.H."/>
            <person name="Baker S.E."/>
            <person name="Magnuson J."/>
            <person name="LaBoissiere S."/>
            <person name="Clutterbuck A.J."/>
            <person name="Martinez D."/>
            <person name="Wogulis M."/>
            <person name="de Leon A.L."/>
            <person name="Rey M.W."/>
            <person name="Tsang A."/>
        </authorList>
    </citation>
    <scope>NUCLEOTIDE SEQUENCE [LARGE SCALE GENOMIC DNA]</scope>
    <source>
        <strain evidence="4">ATCC 42464 / BCRC 31852 / DSM 1799</strain>
    </source>
</reference>
<proteinExistence type="predicted"/>
<dbReference type="OrthoDB" id="6359816at2759"/>
<evidence type="ECO:0000313" key="3">
    <source>
        <dbReference type="EMBL" id="AEO54997.1"/>
    </source>
</evidence>
<feature type="region of interest" description="Disordered" evidence="1">
    <location>
        <begin position="87"/>
        <end position="113"/>
    </location>
</feature>
<feature type="compositionally biased region" description="Polar residues" evidence="1">
    <location>
        <begin position="87"/>
        <end position="105"/>
    </location>
</feature>
<dbReference type="VEuPathDB" id="FungiDB:MYCTH_39658"/>
<dbReference type="STRING" id="573729.G2Q1K6"/>
<evidence type="ECO:0000259" key="2">
    <source>
        <dbReference type="PROSITE" id="PS50097"/>
    </source>
</evidence>
<dbReference type="InterPro" id="IPR011333">
    <property type="entry name" value="SKP1/BTB/POZ_sf"/>
</dbReference>
<dbReference type="SUPFAM" id="SSF54695">
    <property type="entry name" value="POZ domain"/>
    <property type="match status" value="1"/>
</dbReference>
<evidence type="ECO:0000256" key="1">
    <source>
        <dbReference type="SAM" id="MobiDB-lite"/>
    </source>
</evidence>
<dbReference type="Pfam" id="PF00651">
    <property type="entry name" value="BTB"/>
    <property type="match status" value="1"/>
</dbReference>
<dbReference type="HOGENOM" id="CLU_057752_2_0_1"/>
<dbReference type="CDD" id="cd18186">
    <property type="entry name" value="BTB_POZ_ZBTB_KLHL-like"/>
    <property type="match status" value="1"/>
</dbReference>
<dbReference type="PANTHER" id="PTHR47843:SF5">
    <property type="entry name" value="BTB_POZ DOMAIN PROTEIN"/>
    <property type="match status" value="1"/>
</dbReference>
<keyword evidence="4" id="KW-1185">Reference proteome</keyword>
<dbReference type="EMBL" id="CP003002">
    <property type="protein sequence ID" value="AEO54997.1"/>
    <property type="molecule type" value="Genomic_DNA"/>
</dbReference>